<evidence type="ECO:0000256" key="1">
    <source>
        <dbReference type="ARBA" id="ARBA00006295"/>
    </source>
</evidence>
<dbReference type="EMBL" id="CP034184">
    <property type="protein sequence ID" value="AZI43986.1"/>
    <property type="molecule type" value="Genomic_DNA"/>
</dbReference>
<dbReference type="PANTHER" id="PTHR33375:SF1">
    <property type="entry name" value="CHROMOSOME-PARTITIONING PROTEIN PARB-RELATED"/>
    <property type="match status" value="1"/>
</dbReference>
<dbReference type="InterPro" id="IPR004437">
    <property type="entry name" value="ParB/RepB/Spo0J"/>
</dbReference>
<feature type="domain" description="ParB-like N-terminal" evidence="2">
    <location>
        <begin position="18"/>
        <end position="99"/>
    </location>
</feature>
<dbReference type="RefSeq" id="WP_124873217.1">
    <property type="nucleotide sequence ID" value="NZ_CP034184.1"/>
</dbReference>
<evidence type="ECO:0000313" key="3">
    <source>
        <dbReference type="EMBL" id="AZI43986.1"/>
    </source>
</evidence>
<dbReference type="GO" id="GO:0005694">
    <property type="term" value="C:chromosome"/>
    <property type="evidence" value="ECO:0007669"/>
    <property type="project" value="TreeGrafter"/>
</dbReference>
<comment type="similarity">
    <text evidence="1">Belongs to the ParB family.</text>
</comment>
<dbReference type="GO" id="GO:0003677">
    <property type="term" value="F:DNA binding"/>
    <property type="evidence" value="ECO:0007669"/>
    <property type="project" value="InterPro"/>
</dbReference>
<organism evidence="3 4">
    <name type="scientific">Deinococcus psychrotolerans</name>
    <dbReference type="NCBI Taxonomy" id="2489213"/>
    <lineage>
        <taxon>Bacteria</taxon>
        <taxon>Thermotogati</taxon>
        <taxon>Deinococcota</taxon>
        <taxon>Deinococci</taxon>
        <taxon>Deinococcales</taxon>
        <taxon>Deinococcaceae</taxon>
        <taxon>Deinococcus</taxon>
    </lineage>
</organism>
<dbReference type="Gene3D" id="3.90.1530.30">
    <property type="match status" value="1"/>
</dbReference>
<dbReference type="KEGG" id="dph:EHF33_13740"/>
<dbReference type="Gene3D" id="1.10.10.2830">
    <property type="match status" value="1"/>
</dbReference>
<dbReference type="OrthoDB" id="66563at2"/>
<dbReference type="InterPro" id="IPR003115">
    <property type="entry name" value="ParB_N"/>
</dbReference>
<evidence type="ECO:0000259" key="2">
    <source>
        <dbReference type="SMART" id="SM00470"/>
    </source>
</evidence>
<keyword evidence="4" id="KW-1185">Reference proteome</keyword>
<dbReference type="SUPFAM" id="SSF109709">
    <property type="entry name" value="KorB DNA-binding domain-like"/>
    <property type="match status" value="1"/>
</dbReference>
<evidence type="ECO:0000313" key="4">
    <source>
        <dbReference type="Proteomes" id="UP000276417"/>
    </source>
</evidence>
<dbReference type="NCBIfam" id="TIGR00180">
    <property type="entry name" value="parB_part"/>
    <property type="match status" value="1"/>
</dbReference>
<dbReference type="PANTHER" id="PTHR33375">
    <property type="entry name" value="CHROMOSOME-PARTITIONING PROTEIN PARB-RELATED"/>
    <property type="match status" value="1"/>
</dbReference>
<dbReference type="Proteomes" id="UP000276417">
    <property type="component" value="Chromosome 2"/>
</dbReference>
<gene>
    <name evidence="3" type="ORF">EHF33_13740</name>
</gene>
<reference evidence="3 4" key="1">
    <citation type="submission" date="2018-11" db="EMBL/GenBank/DDBJ databases">
        <title>Deinococcus shelandsis sp. nov., isolated from South Shetland Islands soil of Antarctica.</title>
        <authorList>
            <person name="Tian J."/>
        </authorList>
    </citation>
    <scope>NUCLEOTIDE SEQUENCE [LARGE SCALE GENOMIC DNA]</scope>
    <source>
        <strain evidence="3 4">S14-83T</strain>
    </source>
</reference>
<dbReference type="GO" id="GO:0007059">
    <property type="term" value="P:chromosome segregation"/>
    <property type="evidence" value="ECO:0007669"/>
    <property type="project" value="TreeGrafter"/>
</dbReference>
<dbReference type="AlphaFoldDB" id="A0A3G8YS10"/>
<protein>
    <submittedName>
        <fullName evidence="3">ParB/RepB/Spo0J family partition protein</fullName>
    </submittedName>
</protein>
<dbReference type="InterPro" id="IPR050336">
    <property type="entry name" value="Chromosome_partition/occlusion"/>
</dbReference>
<name>A0A3G8YS10_9DEIO</name>
<dbReference type="SUPFAM" id="SSF110849">
    <property type="entry name" value="ParB/Sulfiredoxin"/>
    <property type="match status" value="1"/>
</dbReference>
<accession>A0A3G8YS10</accession>
<sequence length="300" mass="32011">MTTLQGHLFSAPLTTEARQVAVHLIVPPDTMQVIPSIQQLGVMQSVLLKPSGNPAVPYLIVDGDRRISSALKYGIAEVPALITDGTRGQIAAASAILNAARSSNPLDEARSWQVALNDGQFVSVTDLAHHVHISAQTIKQRLKLLKLPETILIHVGVSIAEGVAQRLANLGDDYLPQAILAAERKLDAGEKFTGADLKLTQTARVNDLQGSLDDLFAGLPLLSIQTDPLGDLINEVRRLAQHAGIDLDTLLDALRPTTAFVPQRPVPAPVPAPTTPVPMQAARVSVFPTQPGRINLGLRS</sequence>
<dbReference type="SMART" id="SM00470">
    <property type="entry name" value="ParB"/>
    <property type="match status" value="1"/>
</dbReference>
<dbReference type="InterPro" id="IPR036086">
    <property type="entry name" value="ParB/Sulfiredoxin_sf"/>
</dbReference>
<proteinExistence type="inferred from homology"/>